<evidence type="ECO:0000313" key="2">
    <source>
        <dbReference type="Proteomes" id="UP000247810"/>
    </source>
</evidence>
<keyword evidence="2" id="KW-1185">Reference proteome</keyword>
<sequence length="148" mass="17570">MFYYLNCLSADLTYHVSAATETSVSYIVLFTDSYKITEDISKYKNILLITSSFRITAYSLLNNLLNNNIINNGYIYNSLVYNKVLFKKYKRFYLYQSILNYKSIILLEISGDQIKRLLNIREERDWMLGEDYYQGVYLSELEYQLNNS</sequence>
<reference evidence="1 2" key="1">
    <citation type="submission" date="2018-02" db="EMBL/GenBank/DDBJ databases">
        <title>The genomes of Aspergillus section Nigri reveals drivers in fungal speciation.</title>
        <authorList>
            <consortium name="DOE Joint Genome Institute"/>
            <person name="Vesth T.C."/>
            <person name="Nybo J."/>
            <person name="Theobald S."/>
            <person name="Brandl J."/>
            <person name="Frisvad J.C."/>
            <person name="Nielsen K.F."/>
            <person name="Lyhne E.K."/>
            <person name="Kogle M.E."/>
            <person name="Kuo A."/>
            <person name="Riley R."/>
            <person name="Clum A."/>
            <person name="Nolan M."/>
            <person name="Lipzen A."/>
            <person name="Salamov A."/>
            <person name="Henrissat B."/>
            <person name="Wiebenga A."/>
            <person name="De vries R.P."/>
            <person name="Grigoriev I.V."/>
            <person name="Mortensen U.H."/>
            <person name="Andersen M.R."/>
            <person name="Baker S.E."/>
        </authorList>
    </citation>
    <scope>NUCLEOTIDE SEQUENCE [LARGE SCALE GENOMIC DNA]</scope>
    <source>
        <strain evidence="1 2">CBS 707.79</strain>
    </source>
</reference>
<dbReference type="VEuPathDB" id="FungiDB:BO71DRAFT_418877"/>
<name>A0A319DD15_9EURO</name>
<proteinExistence type="predicted"/>
<dbReference type="Proteomes" id="UP000247810">
    <property type="component" value="Unassembled WGS sequence"/>
</dbReference>
<dbReference type="STRING" id="1448320.A0A319DD15"/>
<dbReference type="AlphaFoldDB" id="A0A319DD15"/>
<protein>
    <submittedName>
        <fullName evidence="1">Uncharacterized protein</fullName>
    </submittedName>
</protein>
<organism evidence="1 2">
    <name type="scientific">Aspergillus ellipticus CBS 707.79</name>
    <dbReference type="NCBI Taxonomy" id="1448320"/>
    <lineage>
        <taxon>Eukaryota</taxon>
        <taxon>Fungi</taxon>
        <taxon>Dikarya</taxon>
        <taxon>Ascomycota</taxon>
        <taxon>Pezizomycotina</taxon>
        <taxon>Eurotiomycetes</taxon>
        <taxon>Eurotiomycetidae</taxon>
        <taxon>Eurotiales</taxon>
        <taxon>Aspergillaceae</taxon>
        <taxon>Aspergillus</taxon>
        <taxon>Aspergillus subgen. Circumdati</taxon>
    </lineage>
</organism>
<evidence type="ECO:0000313" key="1">
    <source>
        <dbReference type="EMBL" id="PYH95074.1"/>
    </source>
</evidence>
<gene>
    <name evidence="1" type="ORF">BO71DRAFT_418877</name>
</gene>
<accession>A0A319DD15</accession>
<dbReference type="OrthoDB" id="4494341at2759"/>
<dbReference type="EMBL" id="KZ825860">
    <property type="protein sequence ID" value="PYH95074.1"/>
    <property type="molecule type" value="Genomic_DNA"/>
</dbReference>